<protein>
    <submittedName>
        <fullName evidence="1">Uncharacterized protein</fullName>
    </submittedName>
</protein>
<dbReference type="SUPFAM" id="SSF52540">
    <property type="entry name" value="P-loop containing nucleoside triphosphate hydrolases"/>
    <property type="match status" value="1"/>
</dbReference>
<dbReference type="Gene3D" id="3.40.50.300">
    <property type="entry name" value="P-loop containing nucleotide triphosphate hydrolases"/>
    <property type="match status" value="1"/>
</dbReference>
<dbReference type="Proteomes" id="UP001524501">
    <property type="component" value="Unassembled WGS sequence"/>
</dbReference>
<organism evidence="1 2">
    <name type="scientific">Rhodococcus tibetensis</name>
    <dbReference type="NCBI Taxonomy" id="2965064"/>
    <lineage>
        <taxon>Bacteria</taxon>
        <taxon>Bacillati</taxon>
        <taxon>Actinomycetota</taxon>
        <taxon>Actinomycetes</taxon>
        <taxon>Mycobacteriales</taxon>
        <taxon>Nocardiaceae</taxon>
        <taxon>Rhodococcus</taxon>
    </lineage>
</organism>
<keyword evidence="2" id="KW-1185">Reference proteome</keyword>
<evidence type="ECO:0000313" key="1">
    <source>
        <dbReference type="EMBL" id="MCQ4119156.1"/>
    </source>
</evidence>
<proteinExistence type="predicted"/>
<dbReference type="PANTHER" id="PTHR43514:SF4">
    <property type="entry name" value="ABC TRANSPORTER I FAMILY MEMBER 10"/>
    <property type="match status" value="1"/>
</dbReference>
<dbReference type="InterPro" id="IPR050334">
    <property type="entry name" value="Molybdenum_import_ModC"/>
</dbReference>
<dbReference type="EMBL" id="JANFQF010000005">
    <property type="protein sequence ID" value="MCQ4119156.1"/>
    <property type="molecule type" value="Genomic_DNA"/>
</dbReference>
<comment type="caution">
    <text evidence="1">The sequence shown here is derived from an EMBL/GenBank/DDBJ whole genome shotgun (WGS) entry which is preliminary data.</text>
</comment>
<reference evidence="1 2" key="1">
    <citation type="submission" date="2022-07" db="EMBL/GenBank/DDBJ databases">
        <title>Degradation activity of malathion, p-nitrophenol and potential low-temperature adaptation strategy of Rhodococcus sp. FXJ9.536.</title>
        <authorList>
            <person name="Huang J."/>
            <person name="Huang Y."/>
        </authorList>
    </citation>
    <scope>NUCLEOTIDE SEQUENCE [LARGE SCALE GENOMIC DNA]</scope>
    <source>
        <strain evidence="1 2">FXJ9.536</strain>
    </source>
</reference>
<dbReference type="PANTHER" id="PTHR43514">
    <property type="entry name" value="ABC TRANSPORTER I FAMILY MEMBER 10"/>
    <property type="match status" value="1"/>
</dbReference>
<evidence type="ECO:0000313" key="2">
    <source>
        <dbReference type="Proteomes" id="UP001524501"/>
    </source>
</evidence>
<accession>A0ABT1QA60</accession>
<dbReference type="InterPro" id="IPR027417">
    <property type="entry name" value="P-loop_NTPase"/>
</dbReference>
<gene>
    <name evidence="1" type="ORF">NOF53_08225</name>
</gene>
<sequence length="102" mass="11111">MLQHSGVPRYGGLGFADSRPLLADEPTAALDAESSAQLESLVLRLAKDRMPILWVTHDLAQMRRLAGHLVALERGRIHCAGAPGDYSESPSLSDCLRSNVFR</sequence>
<name>A0ABT1QA60_9NOCA</name>
<dbReference type="RefSeq" id="WP_255967251.1">
    <property type="nucleotide sequence ID" value="NZ_JANFQF010000005.1"/>
</dbReference>